<dbReference type="Gene3D" id="3.10.350.10">
    <property type="entry name" value="LysM domain"/>
    <property type="match status" value="2"/>
</dbReference>
<sequence length="541" mass="54962">MRQLKNRWRSHNLTQVALVALLSAGAAGCSSDFSRFGEPVYTGSTPNQKSILGGAPAQPAYGGGYAQPGYAQPAYPPQSDVTGSVGVQRQQLPPPVAAPAAPAPVAPAPYVPQQQSYAPPPPAVPQTTGSIGSRPIVASAPAGWTMQGATPVAVQAGDTADAVARRYGVPATVLIQSNGLSDPNRLVPGQQLLIPVYTSNAPAVQAPAQRTVTAPVVQPAPVPQRAAAAPVAAPVAIQPGAKPAAHLLAGAKPQAPTPALANAPAAQPIAIVAQHTVVRGETLDAIAKHYGVTKHALMQRNGLKAEAVAAGQRLTLPAGAKVTVRTAQAPVAAPLAPALTPAAGAPPAALGQTAQLAPAKPGPITPAPVTPVATAPVPKPGEVKVASTAPTAPAKQEAAVAREITETESHAAKNGPLSFRWPVRGRVIGEFGAKPGGERNDGINLAVPEGTSVKAAEDGEVIYAGNELKGYGNLVLVRHADGWVSAYAHASDILVNRGDKVNRGQIIARAGTTGNVNQPQLHFELRKGQKPVDPKPYLASN</sequence>
<feature type="chain" id="PRO_5043358360" evidence="3">
    <location>
        <begin position="27"/>
        <end position="541"/>
    </location>
</feature>
<dbReference type="InterPro" id="IPR016047">
    <property type="entry name" value="M23ase_b-sheet_dom"/>
</dbReference>
<comment type="similarity">
    <text evidence="1">Belongs to the E.coli NlpD/Haemophilus LppB family.</text>
</comment>
<keyword evidence="3" id="KW-0732">Signal</keyword>
<proteinExistence type="inferred from homology"/>
<dbReference type="CDD" id="cd00118">
    <property type="entry name" value="LysM"/>
    <property type="match status" value="2"/>
</dbReference>
<evidence type="ECO:0000313" key="5">
    <source>
        <dbReference type="EMBL" id="XBY46257.1"/>
    </source>
</evidence>
<dbReference type="SMART" id="SM00257">
    <property type="entry name" value="LysM"/>
    <property type="match status" value="2"/>
</dbReference>
<feature type="region of interest" description="Disordered" evidence="2">
    <location>
        <begin position="356"/>
        <end position="375"/>
    </location>
</feature>
<dbReference type="Pfam" id="PF01476">
    <property type="entry name" value="LysM"/>
    <property type="match status" value="2"/>
</dbReference>
<dbReference type="Pfam" id="PF01551">
    <property type="entry name" value="Peptidase_M23"/>
    <property type="match status" value="1"/>
</dbReference>
<dbReference type="InterPro" id="IPR018392">
    <property type="entry name" value="LysM"/>
</dbReference>
<dbReference type="KEGG" id="mflg:ABS361_08555"/>
<feature type="domain" description="LysM" evidence="4">
    <location>
        <begin position="273"/>
        <end position="316"/>
    </location>
</feature>
<feature type="compositionally biased region" description="Pro residues" evidence="2">
    <location>
        <begin position="360"/>
        <end position="369"/>
    </location>
</feature>
<protein>
    <submittedName>
        <fullName evidence="5">Peptidoglycan DD-metalloendopeptidase family protein</fullName>
    </submittedName>
</protein>
<organism evidence="5">
    <name type="scientific">Methyloraptor flagellatus</name>
    <dbReference type="NCBI Taxonomy" id="3162530"/>
    <lineage>
        <taxon>Bacteria</taxon>
        <taxon>Pseudomonadati</taxon>
        <taxon>Pseudomonadota</taxon>
        <taxon>Alphaproteobacteria</taxon>
        <taxon>Hyphomicrobiales</taxon>
        <taxon>Ancalomicrobiaceae</taxon>
        <taxon>Methyloraptor</taxon>
    </lineage>
</organism>
<evidence type="ECO:0000256" key="3">
    <source>
        <dbReference type="SAM" id="SignalP"/>
    </source>
</evidence>
<dbReference type="PROSITE" id="PS51257">
    <property type="entry name" value="PROKAR_LIPOPROTEIN"/>
    <property type="match status" value="1"/>
</dbReference>
<reference evidence="5" key="1">
    <citation type="submission" date="2024-06" db="EMBL/GenBank/DDBJ databases">
        <title>Methylostella associata gen. nov., sp. nov., a novel Ancalomicrobiaceae-affiliated facultatively methylotrophic bacteria that feed on methanotrophs of the genus Methylococcus.</title>
        <authorList>
            <person name="Saltykova V."/>
            <person name="Danilova O.V."/>
            <person name="Oshkin I.Y."/>
            <person name="Belova S.E."/>
            <person name="Pimenov N.V."/>
            <person name="Dedysh S.N."/>
        </authorList>
    </citation>
    <scope>NUCLEOTIDE SEQUENCE</scope>
    <source>
        <strain evidence="5">S20</strain>
    </source>
</reference>
<dbReference type="SUPFAM" id="SSF54106">
    <property type="entry name" value="LysM domain"/>
    <property type="match status" value="2"/>
</dbReference>
<dbReference type="SUPFAM" id="SSF51261">
    <property type="entry name" value="Duplicated hybrid motif"/>
    <property type="match status" value="1"/>
</dbReference>
<feature type="signal peptide" evidence="3">
    <location>
        <begin position="1"/>
        <end position="26"/>
    </location>
</feature>
<dbReference type="AlphaFoldDB" id="A0AAU7XFN8"/>
<accession>A0AAU7XFN8</accession>
<evidence type="ECO:0000256" key="1">
    <source>
        <dbReference type="ARBA" id="ARBA00038420"/>
    </source>
</evidence>
<dbReference type="PANTHER" id="PTHR21666">
    <property type="entry name" value="PEPTIDASE-RELATED"/>
    <property type="match status" value="1"/>
</dbReference>
<dbReference type="InterPro" id="IPR050570">
    <property type="entry name" value="Cell_wall_metabolism_enzyme"/>
</dbReference>
<name>A0AAU7XFN8_9HYPH</name>
<feature type="domain" description="LysM" evidence="4">
    <location>
        <begin position="150"/>
        <end position="194"/>
    </location>
</feature>
<dbReference type="CDD" id="cd12797">
    <property type="entry name" value="M23_peptidase"/>
    <property type="match status" value="1"/>
</dbReference>
<gene>
    <name evidence="5" type="ORF">ABS361_08555</name>
</gene>
<dbReference type="PROSITE" id="PS51782">
    <property type="entry name" value="LYSM"/>
    <property type="match status" value="2"/>
</dbReference>
<dbReference type="RefSeq" id="WP_407051354.1">
    <property type="nucleotide sequence ID" value="NZ_CP158568.1"/>
</dbReference>
<dbReference type="GO" id="GO:0004222">
    <property type="term" value="F:metalloendopeptidase activity"/>
    <property type="evidence" value="ECO:0007669"/>
    <property type="project" value="TreeGrafter"/>
</dbReference>
<dbReference type="PANTHER" id="PTHR21666:SF263">
    <property type="entry name" value="MUREIN HYDROLASE ACTIVATOR NLPD"/>
    <property type="match status" value="1"/>
</dbReference>
<evidence type="ECO:0000256" key="2">
    <source>
        <dbReference type="SAM" id="MobiDB-lite"/>
    </source>
</evidence>
<dbReference type="InterPro" id="IPR011055">
    <property type="entry name" value="Dup_hybrid_motif"/>
</dbReference>
<dbReference type="Gene3D" id="2.70.70.10">
    <property type="entry name" value="Glucose Permease (Domain IIA)"/>
    <property type="match status" value="1"/>
</dbReference>
<dbReference type="InterPro" id="IPR036779">
    <property type="entry name" value="LysM_dom_sf"/>
</dbReference>
<feature type="region of interest" description="Disordered" evidence="2">
    <location>
        <begin position="112"/>
        <end position="131"/>
    </location>
</feature>
<evidence type="ECO:0000259" key="4">
    <source>
        <dbReference type="PROSITE" id="PS51782"/>
    </source>
</evidence>
<dbReference type="EMBL" id="CP158568">
    <property type="protein sequence ID" value="XBY46257.1"/>
    <property type="molecule type" value="Genomic_DNA"/>
</dbReference>